<dbReference type="InterPro" id="IPR020084">
    <property type="entry name" value="NUDIX_hydrolase_CS"/>
</dbReference>
<evidence type="ECO:0000313" key="10">
    <source>
        <dbReference type="Proteomes" id="UP000243518"/>
    </source>
</evidence>
<evidence type="ECO:0000256" key="6">
    <source>
        <dbReference type="ARBA" id="ARBA00032162"/>
    </source>
</evidence>
<dbReference type="GO" id="GO:0006753">
    <property type="term" value="P:nucleoside phosphate metabolic process"/>
    <property type="evidence" value="ECO:0007669"/>
    <property type="project" value="TreeGrafter"/>
</dbReference>
<dbReference type="RefSeq" id="WP_088277300.1">
    <property type="nucleotide sequence ID" value="NZ_FNVE01000014.1"/>
</dbReference>
<dbReference type="PROSITE" id="PS00893">
    <property type="entry name" value="NUDIX_BOX"/>
    <property type="match status" value="1"/>
</dbReference>
<sequence>MSTVYENPWFKVVREDGFHWVEESGANNGAAVLAVVDARTALLVRVKRPAQGEQVMLEIPRGYGESGESSLQCACRELHEETGYRATPEQLTRLGRYRPNSAILASCVDLYLAELTSTDLVGSPDGEVLAVEAVPLGDLPALLQDGTLDDGFTLAALAHYFARAQG</sequence>
<protein>
    <recommendedName>
        <fullName evidence="4">GDP-mannose pyrophosphatase</fullName>
    </recommendedName>
    <alternativeName>
        <fullName evidence="6">GDP-mannose hydrolase</fullName>
    </alternativeName>
    <alternativeName>
        <fullName evidence="7">GDPMK</fullName>
    </alternativeName>
</protein>
<dbReference type="PANTHER" id="PTHR11839">
    <property type="entry name" value="UDP/ADP-SUGAR PYROPHOSPHATASE"/>
    <property type="match status" value="1"/>
</dbReference>
<evidence type="ECO:0000256" key="5">
    <source>
        <dbReference type="ARBA" id="ARBA00022801"/>
    </source>
</evidence>
<evidence type="ECO:0000256" key="1">
    <source>
        <dbReference type="ARBA" id="ARBA00000847"/>
    </source>
</evidence>
<dbReference type="InterPro" id="IPR000086">
    <property type="entry name" value="NUDIX_hydrolase_dom"/>
</dbReference>
<keyword evidence="10" id="KW-1185">Reference proteome</keyword>
<evidence type="ECO:0000256" key="2">
    <source>
        <dbReference type="ARBA" id="ARBA00001946"/>
    </source>
</evidence>
<evidence type="ECO:0000313" key="9">
    <source>
        <dbReference type="EMBL" id="SEG66379.1"/>
    </source>
</evidence>
<dbReference type="PANTHER" id="PTHR11839:SF18">
    <property type="entry name" value="NUDIX HYDROLASE DOMAIN-CONTAINING PROTEIN"/>
    <property type="match status" value="1"/>
</dbReference>
<comment type="caution">
    <text evidence="9">The sequence shown here is derived from an EMBL/GenBank/DDBJ whole genome shotgun (WGS) entry which is preliminary data.</text>
</comment>
<dbReference type="EMBL" id="FNVE01000014">
    <property type="protein sequence ID" value="SEG66379.1"/>
    <property type="molecule type" value="Genomic_DNA"/>
</dbReference>
<feature type="domain" description="Nudix hydrolase" evidence="8">
    <location>
        <begin position="23"/>
        <end position="156"/>
    </location>
</feature>
<organism evidence="9 10">
    <name type="scientific">Halopseudomonas aestusnigri</name>
    <dbReference type="NCBI Taxonomy" id="857252"/>
    <lineage>
        <taxon>Bacteria</taxon>
        <taxon>Pseudomonadati</taxon>
        <taxon>Pseudomonadota</taxon>
        <taxon>Gammaproteobacteria</taxon>
        <taxon>Pseudomonadales</taxon>
        <taxon>Pseudomonadaceae</taxon>
        <taxon>Halopseudomonas</taxon>
    </lineage>
</organism>
<comment type="cofactor">
    <cofactor evidence="2">
        <name>Mg(2+)</name>
        <dbReference type="ChEBI" id="CHEBI:18420"/>
    </cofactor>
</comment>
<dbReference type="GO" id="GO:0016787">
    <property type="term" value="F:hydrolase activity"/>
    <property type="evidence" value="ECO:0007669"/>
    <property type="project" value="UniProtKB-KW"/>
</dbReference>
<proteinExistence type="inferred from homology"/>
<dbReference type="Gene3D" id="3.90.79.10">
    <property type="entry name" value="Nucleoside Triphosphate Pyrophosphohydrolase"/>
    <property type="match status" value="1"/>
</dbReference>
<gene>
    <name evidence="9" type="ORF">SAMN05216586_11413</name>
</gene>
<evidence type="ECO:0000259" key="8">
    <source>
        <dbReference type="PROSITE" id="PS51462"/>
    </source>
</evidence>
<comment type="similarity">
    <text evidence="3">Belongs to the Nudix hydrolase family. NudK subfamily.</text>
</comment>
<dbReference type="InterPro" id="IPR015797">
    <property type="entry name" value="NUDIX_hydrolase-like_dom_sf"/>
</dbReference>
<dbReference type="CDD" id="cd03424">
    <property type="entry name" value="NUDIX_ADPRase_Nudt5_UGPPase_Nudt14"/>
    <property type="match status" value="1"/>
</dbReference>
<dbReference type="GO" id="GO:0019693">
    <property type="term" value="P:ribose phosphate metabolic process"/>
    <property type="evidence" value="ECO:0007669"/>
    <property type="project" value="TreeGrafter"/>
</dbReference>
<evidence type="ECO:0000256" key="4">
    <source>
        <dbReference type="ARBA" id="ARBA00016377"/>
    </source>
</evidence>
<reference evidence="9 10" key="1">
    <citation type="submission" date="2016-10" db="EMBL/GenBank/DDBJ databases">
        <authorList>
            <person name="Varghese N."/>
            <person name="Submissions S."/>
        </authorList>
    </citation>
    <scope>NUCLEOTIDE SEQUENCE [LARGE SCALE GENOMIC DNA]</scope>
    <source>
        <strain evidence="9 10">CECT 8317</strain>
    </source>
</reference>
<comment type="catalytic activity">
    <reaction evidence="1">
        <text>GDP-alpha-D-mannose + H2O = alpha-D-mannose 1-phosphate + GMP + 2 H(+)</text>
        <dbReference type="Rhea" id="RHEA:27978"/>
        <dbReference type="ChEBI" id="CHEBI:15377"/>
        <dbReference type="ChEBI" id="CHEBI:15378"/>
        <dbReference type="ChEBI" id="CHEBI:57527"/>
        <dbReference type="ChEBI" id="CHEBI:58115"/>
        <dbReference type="ChEBI" id="CHEBI:58409"/>
    </reaction>
</comment>
<name>A0AAQ1JR61_9GAMM</name>
<keyword evidence="5" id="KW-0378">Hydrolase</keyword>
<dbReference type="Proteomes" id="UP000243518">
    <property type="component" value="Unassembled WGS sequence"/>
</dbReference>
<evidence type="ECO:0000256" key="3">
    <source>
        <dbReference type="ARBA" id="ARBA00007275"/>
    </source>
</evidence>
<evidence type="ECO:0000256" key="7">
    <source>
        <dbReference type="ARBA" id="ARBA00032272"/>
    </source>
</evidence>
<dbReference type="AlphaFoldDB" id="A0AAQ1JR61"/>
<accession>A0AAQ1JR61</accession>
<dbReference type="Pfam" id="PF00293">
    <property type="entry name" value="NUDIX"/>
    <property type="match status" value="1"/>
</dbReference>
<dbReference type="PROSITE" id="PS51462">
    <property type="entry name" value="NUDIX"/>
    <property type="match status" value="1"/>
</dbReference>
<dbReference type="SUPFAM" id="SSF55811">
    <property type="entry name" value="Nudix"/>
    <property type="match status" value="1"/>
</dbReference>